<evidence type="ECO:0000256" key="9">
    <source>
        <dbReference type="RuleBase" id="RU004006"/>
    </source>
</evidence>
<dbReference type="OrthoDB" id="9805969at2"/>
<dbReference type="InterPro" id="IPR036394">
    <property type="entry name" value="Ribosomal_uL22_sf"/>
</dbReference>
<evidence type="ECO:0000256" key="1">
    <source>
        <dbReference type="ARBA" id="ARBA00009451"/>
    </source>
</evidence>
<keyword evidence="2 7" id="KW-0699">rRNA-binding</keyword>
<evidence type="ECO:0000256" key="5">
    <source>
        <dbReference type="ARBA" id="ARBA00023274"/>
    </source>
</evidence>
<evidence type="ECO:0000256" key="7">
    <source>
        <dbReference type="HAMAP-Rule" id="MF_01331"/>
    </source>
</evidence>
<dbReference type="GO" id="GO:0022625">
    <property type="term" value="C:cytosolic large ribosomal subunit"/>
    <property type="evidence" value="ECO:0007669"/>
    <property type="project" value="TreeGrafter"/>
</dbReference>
<dbReference type="eggNOG" id="COG0091">
    <property type="taxonomic scope" value="Bacteria"/>
</dbReference>
<comment type="function">
    <text evidence="7">The globular domain of the protein is located near the polypeptide exit tunnel on the outside of the subunit, while an extended beta-hairpin is found that lines the wall of the exit tunnel in the center of the 70S ribosome.</text>
</comment>
<dbReference type="HOGENOM" id="CLU_083987_3_1_10"/>
<sequence>MQYNNETVQATAKLKGCRMSARKMRLSADIVRGLPVSKALGIVKFTRKEGARHLEKMLLSAVANWSVLTGEEADEYGLVVKAIWVDQGPQLKRFQPAPHGRAHRIRKHSCHVSLVVENTVALPTDFVVEEEVAEEIEASND</sequence>
<accession>H6L0N8</accession>
<evidence type="ECO:0000256" key="4">
    <source>
        <dbReference type="ARBA" id="ARBA00022980"/>
    </source>
</evidence>
<dbReference type="HAMAP" id="MF_01331_B">
    <property type="entry name" value="Ribosomal_uL22_B"/>
    <property type="match status" value="1"/>
</dbReference>
<dbReference type="Pfam" id="PF00237">
    <property type="entry name" value="Ribosomal_L22"/>
    <property type="match status" value="1"/>
</dbReference>
<dbReference type="STRING" id="984262.SGRA_1840"/>
<dbReference type="InterPro" id="IPR005727">
    <property type="entry name" value="Ribosomal_uL22_bac/chlpt-type"/>
</dbReference>
<evidence type="ECO:0000313" key="11">
    <source>
        <dbReference type="EMBL" id="AFC24574.1"/>
    </source>
</evidence>
<dbReference type="PANTHER" id="PTHR13501:SF8">
    <property type="entry name" value="LARGE RIBOSOMAL SUBUNIT PROTEIN UL22M"/>
    <property type="match status" value="1"/>
</dbReference>
<evidence type="ECO:0000256" key="3">
    <source>
        <dbReference type="ARBA" id="ARBA00022884"/>
    </source>
</evidence>
<dbReference type="Proteomes" id="UP000007519">
    <property type="component" value="Chromosome"/>
</dbReference>
<protein>
    <recommendedName>
        <fullName evidence="6 7">Large ribosomal subunit protein uL22</fullName>
    </recommendedName>
</protein>
<dbReference type="AlphaFoldDB" id="H6L0N8"/>
<keyword evidence="4 7" id="KW-0689">Ribosomal protein</keyword>
<comment type="function">
    <text evidence="7 10">This protein binds specifically to 23S rRNA; its binding is stimulated by other ribosomal proteins, e.g., L4, L17, and L20. It is important during the early stages of 50S assembly. It makes multiple contacts with different domains of the 23S rRNA in the assembled 50S subunit and ribosome.</text>
</comment>
<dbReference type="GO" id="GO:0019843">
    <property type="term" value="F:rRNA binding"/>
    <property type="evidence" value="ECO:0007669"/>
    <property type="project" value="UniProtKB-UniRule"/>
</dbReference>
<evidence type="ECO:0000256" key="2">
    <source>
        <dbReference type="ARBA" id="ARBA00022730"/>
    </source>
</evidence>
<dbReference type="PANTHER" id="PTHR13501">
    <property type="entry name" value="CHLOROPLAST 50S RIBOSOMAL PROTEIN L22-RELATED"/>
    <property type="match status" value="1"/>
</dbReference>
<organism evidence="11 12">
    <name type="scientific">Saprospira grandis (strain Lewin)</name>
    <dbReference type="NCBI Taxonomy" id="984262"/>
    <lineage>
        <taxon>Bacteria</taxon>
        <taxon>Pseudomonadati</taxon>
        <taxon>Bacteroidota</taxon>
        <taxon>Saprospiria</taxon>
        <taxon>Saprospirales</taxon>
        <taxon>Saprospiraceae</taxon>
        <taxon>Saprospira</taxon>
    </lineage>
</organism>
<dbReference type="GO" id="GO:0006412">
    <property type="term" value="P:translation"/>
    <property type="evidence" value="ECO:0007669"/>
    <property type="project" value="UniProtKB-UniRule"/>
</dbReference>
<keyword evidence="12" id="KW-1185">Reference proteome</keyword>
<proteinExistence type="inferred from homology"/>
<dbReference type="CDD" id="cd00336">
    <property type="entry name" value="Ribosomal_L22"/>
    <property type="match status" value="1"/>
</dbReference>
<dbReference type="EMBL" id="CP002831">
    <property type="protein sequence ID" value="AFC24574.1"/>
    <property type="molecule type" value="Genomic_DNA"/>
</dbReference>
<evidence type="ECO:0000256" key="8">
    <source>
        <dbReference type="RuleBase" id="RU004005"/>
    </source>
</evidence>
<dbReference type="Gene3D" id="3.90.470.10">
    <property type="entry name" value="Ribosomal protein L22/L17"/>
    <property type="match status" value="1"/>
</dbReference>
<reference evidence="11 12" key="1">
    <citation type="journal article" date="2012" name="Stand. Genomic Sci.">
        <title>Complete genome sequencing and analysis of Saprospira grandis str. Lewin, a predatory marine bacterium.</title>
        <authorList>
            <person name="Saw J.H."/>
            <person name="Yuryev A."/>
            <person name="Kanbe M."/>
            <person name="Hou S."/>
            <person name="Young A.G."/>
            <person name="Aizawa S."/>
            <person name="Alam M."/>
        </authorList>
    </citation>
    <scope>NUCLEOTIDE SEQUENCE [LARGE SCALE GENOMIC DNA]</scope>
    <source>
        <strain evidence="11 12">Lewin</strain>
    </source>
</reference>
<dbReference type="RefSeq" id="WP_015692201.1">
    <property type="nucleotide sequence ID" value="NC_016940.1"/>
</dbReference>
<evidence type="ECO:0000313" key="12">
    <source>
        <dbReference type="Proteomes" id="UP000007519"/>
    </source>
</evidence>
<evidence type="ECO:0000256" key="10">
    <source>
        <dbReference type="RuleBase" id="RU004008"/>
    </source>
</evidence>
<gene>
    <name evidence="7 11" type="primary">rplV</name>
    <name evidence="11" type="ordered locus">SGRA_1840</name>
</gene>
<dbReference type="SUPFAM" id="SSF54843">
    <property type="entry name" value="Ribosomal protein L22"/>
    <property type="match status" value="1"/>
</dbReference>
<keyword evidence="3 7" id="KW-0694">RNA-binding</keyword>
<comment type="similarity">
    <text evidence="1 7 8">Belongs to the universal ribosomal protein uL22 family.</text>
</comment>
<dbReference type="InterPro" id="IPR001063">
    <property type="entry name" value="Ribosomal_uL22"/>
</dbReference>
<dbReference type="InterPro" id="IPR047867">
    <property type="entry name" value="Ribosomal_uL22_bac/org-type"/>
</dbReference>
<dbReference type="NCBIfam" id="TIGR01044">
    <property type="entry name" value="rplV_bact"/>
    <property type="match status" value="1"/>
</dbReference>
<name>H6L0N8_SAPGL</name>
<comment type="subunit">
    <text evidence="7 9">Part of the 50S ribosomal subunit.</text>
</comment>
<dbReference type="GO" id="GO:0003735">
    <property type="term" value="F:structural constituent of ribosome"/>
    <property type="evidence" value="ECO:0007669"/>
    <property type="project" value="InterPro"/>
</dbReference>
<dbReference type="KEGG" id="sgn:SGRA_1840"/>
<evidence type="ECO:0000256" key="6">
    <source>
        <dbReference type="ARBA" id="ARBA00035207"/>
    </source>
</evidence>
<keyword evidence="5 7" id="KW-0687">Ribonucleoprotein</keyword>